<dbReference type="AlphaFoldDB" id="A0A1H3G2F6"/>
<organism evidence="1 2">
    <name type="scientific">Lutibacter oricola</name>
    <dbReference type="NCBI Taxonomy" id="762486"/>
    <lineage>
        <taxon>Bacteria</taxon>
        <taxon>Pseudomonadati</taxon>
        <taxon>Bacteroidota</taxon>
        <taxon>Flavobacteriia</taxon>
        <taxon>Flavobacteriales</taxon>
        <taxon>Flavobacteriaceae</taxon>
        <taxon>Lutibacter</taxon>
    </lineage>
</organism>
<gene>
    <name evidence="1" type="ORF">SAMN05444411_1139</name>
</gene>
<protein>
    <submittedName>
        <fullName evidence="1">Permuted papain-like amidase enzyme, YaeF/YiiX, C92 family</fullName>
    </submittedName>
</protein>
<sequence length="219" mass="25088">MFLKIVKLTLILLTVMSCQTTQFELKEGDLLFQDLDKENIDNAIKKVTKTNLKFNFTHIGIVVSDNNELKVLEAVSKGVQLSSISDFLNRNLINGKPKVVVGQLKKEFRTLIKPAIEHGKTLIGLPYDKVYIIGDNNYYCSELLYEMFHKADPNTKTFQLNPMTFKDPKTNKTLEFWTNYYAKLNHKIPEGELGLNPNGMSVSPNITLIYDYFAEKELN</sequence>
<name>A0A1H3G2F6_9FLAO</name>
<dbReference type="RefSeq" id="WP_090125964.1">
    <property type="nucleotide sequence ID" value="NZ_FNNJ01000013.1"/>
</dbReference>
<dbReference type="STRING" id="762486.SAMN05444411_1139"/>
<dbReference type="EMBL" id="FNNJ01000013">
    <property type="protein sequence ID" value="SDX96888.1"/>
    <property type="molecule type" value="Genomic_DNA"/>
</dbReference>
<keyword evidence="2" id="KW-1185">Reference proteome</keyword>
<dbReference type="InterPro" id="IPR038765">
    <property type="entry name" value="Papain-like_cys_pep_sf"/>
</dbReference>
<dbReference type="SUPFAM" id="SSF54001">
    <property type="entry name" value="Cysteine proteinases"/>
    <property type="match status" value="1"/>
</dbReference>
<accession>A0A1H3G2F6</accession>
<dbReference type="Pfam" id="PF05708">
    <property type="entry name" value="Peptidase_C92"/>
    <property type="match status" value="1"/>
</dbReference>
<dbReference type="InterPro" id="IPR024453">
    <property type="entry name" value="Peptidase_C92"/>
</dbReference>
<dbReference type="PROSITE" id="PS51257">
    <property type="entry name" value="PROKAR_LIPOPROTEIN"/>
    <property type="match status" value="1"/>
</dbReference>
<dbReference type="Proteomes" id="UP000199595">
    <property type="component" value="Unassembled WGS sequence"/>
</dbReference>
<dbReference type="Gene3D" id="3.90.1720.10">
    <property type="entry name" value="endopeptidase domain like (from Nostoc punctiforme)"/>
    <property type="match status" value="1"/>
</dbReference>
<reference evidence="1 2" key="1">
    <citation type="submission" date="2016-10" db="EMBL/GenBank/DDBJ databases">
        <authorList>
            <person name="de Groot N.N."/>
        </authorList>
    </citation>
    <scope>NUCLEOTIDE SEQUENCE [LARGE SCALE GENOMIC DNA]</scope>
    <source>
        <strain evidence="1 2">DSM 24956</strain>
    </source>
</reference>
<evidence type="ECO:0000313" key="2">
    <source>
        <dbReference type="Proteomes" id="UP000199595"/>
    </source>
</evidence>
<proteinExistence type="predicted"/>
<evidence type="ECO:0000313" key="1">
    <source>
        <dbReference type="EMBL" id="SDX96888.1"/>
    </source>
</evidence>
<dbReference type="OrthoDB" id="195541at2"/>